<dbReference type="HAMAP" id="MF_00409">
    <property type="entry name" value="LpxK"/>
    <property type="match status" value="1"/>
</dbReference>
<dbReference type="Proteomes" id="UP001605989">
    <property type="component" value="Unassembled WGS sequence"/>
</dbReference>
<evidence type="ECO:0000256" key="10">
    <source>
        <dbReference type="ARBA" id="ARBA00022840"/>
    </source>
</evidence>
<dbReference type="GO" id="GO:0005886">
    <property type="term" value="C:plasma membrane"/>
    <property type="evidence" value="ECO:0007669"/>
    <property type="project" value="TreeGrafter"/>
</dbReference>
<keyword evidence="11 13" id="KW-0443">Lipid metabolism</keyword>
<evidence type="ECO:0000313" key="17">
    <source>
        <dbReference type="Proteomes" id="UP001605989"/>
    </source>
</evidence>
<accession>A0A848C1J7</accession>
<dbReference type="AlphaFoldDB" id="A0A848C1J7"/>
<dbReference type="PANTHER" id="PTHR42724">
    <property type="entry name" value="TETRAACYLDISACCHARIDE 4'-KINASE"/>
    <property type="match status" value="1"/>
</dbReference>
<keyword evidence="7 13" id="KW-0808">Transferase</keyword>
<dbReference type="CDD" id="cd01983">
    <property type="entry name" value="SIMIBI"/>
    <property type="match status" value="1"/>
</dbReference>
<comment type="catalytic activity">
    <reaction evidence="13">
        <text>a lipid A disaccharide + ATP = a lipid IVA + ADP + H(+)</text>
        <dbReference type="Rhea" id="RHEA:67840"/>
        <dbReference type="ChEBI" id="CHEBI:15378"/>
        <dbReference type="ChEBI" id="CHEBI:30616"/>
        <dbReference type="ChEBI" id="CHEBI:176343"/>
        <dbReference type="ChEBI" id="CHEBI:176425"/>
        <dbReference type="ChEBI" id="CHEBI:456216"/>
        <dbReference type="EC" id="2.7.1.130"/>
    </reaction>
</comment>
<dbReference type="RefSeq" id="WP_113855463.1">
    <property type="nucleotide sequence ID" value="NZ_CP011940.1"/>
</dbReference>
<dbReference type="InterPro" id="IPR027417">
    <property type="entry name" value="P-loop_NTPase"/>
</dbReference>
<evidence type="ECO:0000256" key="9">
    <source>
        <dbReference type="ARBA" id="ARBA00022777"/>
    </source>
</evidence>
<dbReference type="Pfam" id="PF02606">
    <property type="entry name" value="LpxK"/>
    <property type="match status" value="1"/>
</dbReference>
<keyword evidence="17" id="KW-1185">Reference proteome</keyword>
<evidence type="ECO:0000256" key="5">
    <source>
        <dbReference type="ARBA" id="ARBA00022516"/>
    </source>
</evidence>
<name>A0A848C1J7_9FIRM</name>
<dbReference type="UniPathway" id="UPA00359">
    <property type="reaction ID" value="UER00482"/>
</dbReference>
<dbReference type="GO" id="GO:0009029">
    <property type="term" value="F:lipid-A 4'-kinase activity"/>
    <property type="evidence" value="ECO:0007669"/>
    <property type="project" value="UniProtKB-UniRule"/>
</dbReference>
<keyword evidence="10 13" id="KW-0067">ATP-binding</keyword>
<reference evidence="15 16" key="1">
    <citation type="submission" date="2020-04" db="EMBL/GenBank/DDBJ databases">
        <authorList>
            <person name="Hitch T.C.A."/>
            <person name="Wylensek D."/>
            <person name="Clavel T."/>
        </authorList>
    </citation>
    <scope>NUCLEOTIDE SEQUENCE [LARGE SCALE GENOMIC DNA]</scope>
    <source>
        <strain evidence="15 16">Oil-RF-744-FAT-WT-6-1</strain>
    </source>
</reference>
<dbReference type="GO" id="GO:0009245">
    <property type="term" value="P:lipid A biosynthetic process"/>
    <property type="evidence" value="ECO:0007669"/>
    <property type="project" value="UniProtKB-UniRule"/>
</dbReference>
<keyword evidence="6 13" id="KW-0441">Lipid A biosynthesis</keyword>
<dbReference type="InterPro" id="IPR003758">
    <property type="entry name" value="LpxK"/>
</dbReference>
<comment type="similarity">
    <text evidence="13">Belongs to the LpxK family.</text>
</comment>
<evidence type="ECO:0000313" key="15">
    <source>
        <dbReference type="EMBL" id="NME28433.1"/>
    </source>
</evidence>
<dbReference type="GO" id="GO:0009244">
    <property type="term" value="P:lipopolysaccharide core region biosynthetic process"/>
    <property type="evidence" value="ECO:0007669"/>
    <property type="project" value="TreeGrafter"/>
</dbReference>
<feature type="binding site" evidence="13">
    <location>
        <begin position="70"/>
        <end position="77"/>
    </location>
    <ligand>
        <name>ATP</name>
        <dbReference type="ChEBI" id="CHEBI:30616"/>
    </ligand>
</feature>
<keyword evidence="8 13" id="KW-0547">Nucleotide-binding</keyword>
<dbReference type="EMBL" id="JABAFG010000010">
    <property type="protein sequence ID" value="NME28433.1"/>
    <property type="molecule type" value="Genomic_DNA"/>
</dbReference>
<dbReference type="SUPFAM" id="SSF52540">
    <property type="entry name" value="P-loop containing nucleoside triphosphate hydrolases"/>
    <property type="match status" value="1"/>
</dbReference>
<keyword evidence="9 13" id="KW-0418">Kinase</keyword>
<evidence type="ECO:0000256" key="11">
    <source>
        <dbReference type="ARBA" id="ARBA00023098"/>
    </source>
</evidence>
<evidence type="ECO:0000256" key="13">
    <source>
        <dbReference type="HAMAP-Rule" id="MF_00409"/>
    </source>
</evidence>
<proteinExistence type="inferred from homology"/>
<comment type="function">
    <text evidence="1 13">Transfers the gamma-phosphate of ATP to the 4'-position of a tetraacyldisaccharide 1-phosphate intermediate (termed DS-1-P) to form tetraacyldisaccharide 1,4'-bis-phosphate (lipid IVA).</text>
</comment>
<evidence type="ECO:0000256" key="7">
    <source>
        <dbReference type="ARBA" id="ARBA00022679"/>
    </source>
</evidence>
<organism evidence="15 16">
    <name type="scientific">Megasphaera hexanoica</name>
    <dbReference type="NCBI Taxonomy" id="1675036"/>
    <lineage>
        <taxon>Bacteria</taxon>
        <taxon>Bacillati</taxon>
        <taxon>Bacillota</taxon>
        <taxon>Negativicutes</taxon>
        <taxon>Veillonellales</taxon>
        <taxon>Veillonellaceae</taxon>
        <taxon>Megasphaera</taxon>
    </lineage>
</organism>
<keyword evidence="5 13" id="KW-0444">Lipid biosynthesis</keyword>
<dbReference type="EC" id="2.7.1.130" evidence="3 13"/>
<dbReference type="GO" id="GO:0005524">
    <property type="term" value="F:ATP binding"/>
    <property type="evidence" value="ECO:0007669"/>
    <property type="project" value="UniProtKB-UniRule"/>
</dbReference>
<dbReference type="Proteomes" id="UP000591071">
    <property type="component" value="Unassembled WGS sequence"/>
</dbReference>
<dbReference type="EMBL" id="JBIEKR010000005">
    <property type="protein sequence ID" value="MFG6273012.1"/>
    <property type="molecule type" value="Genomic_DNA"/>
</dbReference>
<sequence length="381" mass="41898">MSIYSKIAAYMGYLMADTPHSWKDGPVLAILSGLSVLYGWGVRRRYQAYVSHPEKQAHLSVPVISLGNITAGGTGKTPTACYLARWLCRKGYKPALLNRGYRSQAEKGAAVMSDGEHILLNARAGGDEALLMARSLPGVPVLVGRERARTGQMAVRMLGAQVLLLDDAFQHWQLARDLDIVLIDSTNPFGNGHLLPRGILREPMEHLRRAGFFILTKSDLCSREEKEKICQTLRKYNETAPVAEAVHQPAWCISFKDWYEGRKDRHGCSQLTVGATVTAVSALGNPASFEATVCACGYHLGDRIRYDDHHPYTAADIRMMEEKAAQCGSVLVTTEKDAVKLPASDILERQVPLWVLGIEIVICKGEEALQTCILNHIGGTT</sequence>
<comment type="caution">
    <text evidence="15">The sequence shown here is derived from an EMBL/GenBank/DDBJ whole genome shotgun (WGS) entry which is preliminary data.</text>
</comment>
<reference evidence="14 17" key="2">
    <citation type="submission" date="2024-10" db="EMBL/GenBank/DDBJ databases">
        <authorList>
            <person name="Sang B.-I."/>
            <person name="Prabhaharan D."/>
        </authorList>
    </citation>
    <scope>NUCLEOTIDE SEQUENCE [LARGE SCALE GENOMIC DNA]</scope>
    <source>
        <strain evidence="14 17">MH</strain>
    </source>
</reference>
<evidence type="ECO:0000256" key="4">
    <source>
        <dbReference type="ARBA" id="ARBA00016436"/>
    </source>
</evidence>
<evidence type="ECO:0000256" key="1">
    <source>
        <dbReference type="ARBA" id="ARBA00002274"/>
    </source>
</evidence>
<dbReference type="KEGG" id="mhw:ACT01_04960"/>
<evidence type="ECO:0000256" key="6">
    <source>
        <dbReference type="ARBA" id="ARBA00022556"/>
    </source>
</evidence>
<comment type="pathway">
    <text evidence="2 13">Glycolipid biosynthesis; lipid IV(A) biosynthesis; lipid IV(A) from (3R)-3-hydroxytetradecanoyl-[acyl-carrier-protein] and UDP-N-acetyl-alpha-D-glucosamine: step 6/6.</text>
</comment>
<evidence type="ECO:0000313" key="14">
    <source>
        <dbReference type="EMBL" id="MFG6273012.1"/>
    </source>
</evidence>
<dbReference type="OrthoDB" id="9789797at2"/>
<gene>
    <name evidence="13 15" type="primary">lpxK</name>
    <name evidence="14" type="ORF">ACGTZG_07400</name>
    <name evidence="15" type="ORF">HF872_07320</name>
</gene>
<evidence type="ECO:0000256" key="12">
    <source>
        <dbReference type="ARBA" id="ARBA00029757"/>
    </source>
</evidence>
<evidence type="ECO:0000256" key="2">
    <source>
        <dbReference type="ARBA" id="ARBA00004870"/>
    </source>
</evidence>
<protein>
    <recommendedName>
        <fullName evidence="4 13">Tetraacyldisaccharide 4'-kinase</fullName>
        <ecNumber evidence="3 13">2.7.1.130</ecNumber>
    </recommendedName>
    <alternativeName>
        <fullName evidence="12 13">Lipid A 4'-kinase</fullName>
    </alternativeName>
</protein>
<dbReference type="PANTHER" id="PTHR42724:SF1">
    <property type="entry name" value="TETRAACYLDISACCHARIDE 4'-KINASE, MITOCHONDRIAL-RELATED"/>
    <property type="match status" value="1"/>
</dbReference>
<evidence type="ECO:0000256" key="8">
    <source>
        <dbReference type="ARBA" id="ARBA00022741"/>
    </source>
</evidence>
<evidence type="ECO:0000256" key="3">
    <source>
        <dbReference type="ARBA" id="ARBA00012071"/>
    </source>
</evidence>
<evidence type="ECO:0000313" key="16">
    <source>
        <dbReference type="Proteomes" id="UP000591071"/>
    </source>
</evidence>
<dbReference type="NCBIfam" id="TIGR00682">
    <property type="entry name" value="lpxK"/>
    <property type="match status" value="1"/>
</dbReference>